<dbReference type="InterPro" id="IPR050300">
    <property type="entry name" value="GDXG_lipolytic_enzyme"/>
</dbReference>
<dbReference type="PANTHER" id="PTHR48081">
    <property type="entry name" value="AB HYDROLASE SUPERFAMILY PROTEIN C4A8.06C"/>
    <property type="match status" value="1"/>
</dbReference>
<feature type="chain" id="PRO_5040833830" evidence="3">
    <location>
        <begin position="32"/>
        <end position="369"/>
    </location>
</feature>
<keyword evidence="3" id="KW-0732">Signal</keyword>
<dbReference type="PROSITE" id="PS51257">
    <property type="entry name" value="PROKAR_LIPOPROTEIN"/>
    <property type="match status" value="1"/>
</dbReference>
<dbReference type="Gene3D" id="3.40.50.1820">
    <property type="entry name" value="alpha/beta hydrolase"/>
    <property type="match status" value="1"/>
</dbReference>
<name>A0A9X2HCH4_9MICC</name>
<dbReference type="EMBL" id="JANAFB010000011">
    <property type="protein sequence ID" value="MCP3425600.1"/>
    <property type="molecule type" value="Genomic_DNA"/>
</dbReference>
<feature type="region of interest" description="Disordered" evidence="2">
    <location>
        <begin position="27"/>
        <end position="87"/>
    </location>
</feature>
<evidence type="ECO:0000313" key="5">
    <source>
        <dbReference type="EMBL" id="MCP3425600.1"/>
    </source>
</evidence>
<evidence type="ECO:0000313" key="6">
    <source>
        <dbReference type="Proteomes" id="UP001139502"/>
    </source>
</evidence>
<accession>A0A9X2HCH4</accession>
<dbReference type="RefSeq" id="WP_254165879.1">
    <property type="nucleotide sequence ID" value="NZ_JANAFB010000011.1"/>
</dbReference>
<evidence type="ECO:0000256" key="2">
    <source>
        <dbReference type="SAM" id="MobiDB-lite"/>
    </source>
</evidence>
<proteinExistence type="predicted"/>
<dbReference type="Proteomes" id="UP001139502">
    <property type="component" value="Unassembled WGS sequence"/>
</dbReference>
<organism evidence="5 6">
    <name type="scientific">Rothia santali</name>
    <dbReference type="NCBI Taxonomy" id="2949643"/>
    <lineage>
        <taxon>Bacteria</taxon>
        <taxon>Bacillati</taxon>
        <taxon>Actinomycetota</taxon>
        <taxon>Actinomycetes</taxon>
        <taxon>Micrococcales</taxon>
        <taxon>Micrococcaceae</taxon>
        <taxon>Rothia</taxon>
    </lineage>
</organism>
<gene>
    <name evidence="5" type="ORF">NBM05_06115</name>
</gene>
<dbReference type="Pfam" id="PF20434">
    <property type="entry name" value="BD-FAE"/>
    <property type="match status" value="1"/>
</dbReference>
<dbReference type="GO" id="GO:0016787">
    <property type="term" value="F:hydrolase activity"/>
    <property type="evidence" value="ECO:0007669"/>
    <property type="project" value="UniProtKB-KW"/>
</dbReference>
<comment type="caution">
    <text evidence="5">The sequence shown here is derived from an EMBL/GenBank/DDBJ whole genome shotgun (WGS) entry which is preliminary data.</text>
</comment>
<dbReference type="AlphaFoldDB" id="A0A9X2HCH4"/>
<dbReference type="InterPro" id="IPR049492">
    <property type="entry name" value="BD-FAE-like_dom"/>
</dbReference>
<dbReference type="InterPro" id="IPR029058">
    <property type="entry name" value="AB_hydrolase_fold"/>
</dbReference>
<evidence type="ECO:0000256" key="3">
    <source>
        <dbReference type="SAM" id="SignalP"/>
    </source>
</evidence>
<keyword evidence="1" id="KW-0378">Hydrolase</keyword>
<dbReference type="SUPFAM" id="SSF53474">
    <property type="entry name" value="alpha/beta-Hydrolases"/>
    <property type="match status" value="1"/>
</dbReference>
<protein>
    <submittedName>
        <fullName evidence="5">Prolyl oligopeptidase family serine peptidase</fullName>
    </submittedName>
</protein>
<sequence length="369" mass="38426">MEPLRNSRARAAGVVAAGAVLALLISSCSSDGSGDGTEPSATGSMSATASPSETSSATESRAATASASASPGPSGTTPGATPTGPVVAERDEPLVQRVSYPVRGTADPSQNWGDLYLPAGKHAEKSVPLVVLIHGGSWQDQAGAKDFESYAESLVDRGMAVYNIEYRRVGSGGGWPTTFTDVASALDFVPELSRQHPEFTTDDELVVGHSAGAQLAMWSGTRDSAEEHELGAHPKFVPTRVVSLAGPLDMVYAAEHGDDRIEKVLGGTPQQVPERYSDVDPIQNIDTTLPVVAIHGTKDTTVAPENSRRYIDAVTQQGGQGSLHLMDGEDHGSLIDAKSSHYDEILDLIDQTADAPVERVASASATPGG</sequence>
<evidence type="ECO:0000259" key="4">
    <source>
        <dbReference type="Pfam" id="PF20434"/>
    </source>
</evidence>
<feature type="signal peptide" evidence="3">
    <location>
        <begin position="1"/>
        <end position="31"/>
    </location>
</feature>
<feature type="domain" description="BD-FAE-like" evidence="4">
    <location>
        <begin position="114"/>
        <end position="309"/>
    </location>
</feature>
<keyword evidence="6" id="KW-1185">Reference proteome</keyword>
<feature type="compositionally biased region" description="Low complexity" evidence="2">
    <location>
        <begin position="46"/>
        <end position="85"/>
    </location>
</feature>
<evidence type="ECO:0000256" key="1">
    <source>
        <dbReference type="ARBA" id="ARBA00022801"/>
    </source>
</evidence>
<reference evidence="5" key="1">
    <citation type="submission" date="2022-06" db="EMBL/GenBank/DDBJ databases">
        <title>Rothia sp. isolated from sandalwood seedling.</title>
        <authorList>
            <person name="Tuikhar N."/>
            <person name="Kirdat K."/>
            <person name="Thorat V."/>
            <person name="Swetha P."/>
            <person name="Padma S."/>
            <person name="Sundararaj R."/>
            <person name="Yadav A."/>
        </authorList>
    </citation>
    <scope>NUCLEOTIDE SEQUENCE</scope>
    <source>
        <strain evidence="5">AR01</strain>
    </source>
</reference>